<gene>
    <name evidence="2" type="ORF">SAMN05428998_104261</name>
</gene>
<keyword evidence="1" id="KW-1133">Transmembrane helix</keyword>
<feature type="transmembrane region" description="Helical" evidence="1">
    <location>
        <begin position="45"/>
        <end position="64"/>
    </location>
</feature>
<evidence type="ECO:0000313" key="2">
    <source>
        <dbReference type="EMBL" id="SMF09654.1"/>
    </source>
</evidence>
<feature type="transmembrane region" description="Helical" evidence="1">
    <location>
        <begin position="84"/>
        <end position="104"/>
    </location>
</feature>
<keyword evidence="3" id="KW-1185">Reference proteome</keyword>
<evidence type="ECO:0000313" key="3">
    <source>
        <dbReference type="Proteomes" id="UP000192917"/>
    </source>
</evidence>
<organism evidence="2 3">
    <name type="scientific">Tistlia consotensis USBA 355</name>
    <dbReference type="NCBI Taxonomy" id="560819"/>
    <lineage>
        <taxon>Bacteria</taxon>
        <taxon>Pseudomonadati</taxon>
        <taxon>Pseudomonadota</taxon>
        <taxon>Alphaproteobacteria</taxon>
        <taxon>Rhodospirillales</taxon>
        <taxon>Rhodovibrionaceae</taxon>
        <taxon>Tistlia</taxon>
    </lineage>
</organism>
<reference evidence="2 3" key="1">
    <citation type="submission" date="2017-04" db="EMBL/GenBank/DDBJ databases">
        <authorList>
            <person name="Afonso C.L."/>
            <person name="Miller P.J."/>
            <person name="Scott M.A."/>
            <person name="Spackman E."/>
            <person name="Goraichik I."/>
            <person name="Dimitrov K.M."/>
            <person name="Suarez D.L."/>
            <person name="Swayne D.E."/>
        </authorList>
    </citation>
    <scope>NUCLEOTIDE SEQUENCE [LARGE SCALE GENOMIC DNA]</scope>
    <source>
        <strain evidence="2 3">USBA 355</strain>
    </source>
</reference>
<name>A0A1Y6BH37_9PROT</name>
<accession>A0A1Y6BH37</accession>
<keyword evidence="1" id="KW-0812">Transmembrane</keyword>
<dbReference type="AlphaFoldDB" id="A0A1Y6BH37"/>
<sequence>MMTFLRLLAALGTGSLFGFGLALSGMVDAGRVRGFLDVAGAWDPSLAFVLAGAVGVALPGFRLARRFGRPLLEVCYDLPGQRRIDWRLVTGAVLFGVGWGLAGFCPGPAVAALSFVGTPALLFVAAMLAGMVLHDRLVAPRLAGRSAAGGQAGSLPGAAR</sequence>
<proteinExistence type="predicted"/>
<evidence type="ECO:0008006" key="4">
    <source>
        <dbReference type="Google" id="ProtNLM"/>
    </source>
</evidence>
<dbReference type="STRING" id="560819.SAMN05428998_104261"/>
<keyword evidence="1" id="KW-0472">Membrane</keyword>
<feature type="transmembrane region" description="Helical" evidence="1">
    <location>
        <begin position="110"/>
        <end position="133"/>
    </location>
</feature>
<protein>
    <recommendedName>
        <fullName evidence="4">Sulphur transport domain-containing protein</fullName>
    </recommendedName>
</protein>
<dbReference type="InterPro" id="IPR046513">
    <property type="entry name" value="DUF6691"/>
</dbReference>
<dbReference type="Pfam" id="PF20398">
    <property type="entry name" value="DUF6691"/>
    <property type="match status" value="1"/>
</dbReference>
<evidence type="ECO:0000256" key="1">
    <source>
        <dbReference type="SAM" id="Phobius"/>
    </source>
</evidence>
<dbReference type="RefSeq" id="WP_085121956.1">
    <property type="nucleotide sequence ID" value="NZ_FWZX01000004.1"/>
</dbReference>
<dbReference type="EMBL" id="FWZX01000004">
    <property type="protein sequence ID" value="SMF09654.1"/>
    <property type="molecule type" value="Genomic_DNA"/>
</dbReference>
<dbReference type="Proteomes" id="UP000192917">
    <property type="component" value="Unassembled WGS sequence"/>
</dbReference>